<dbReference type="Pfam" id="PF03828">
    <property type="entry name" value="PAP_assoc"/>
    <property type="match status" value="1"/>
</dbReference>
<dbReference type="Gene3D" id="3.30.460.10">
    <property type="entry name" value="Beta Polymerase, domain 2"/>
    <property type="match status" value="1"/>
</dbReference>
<feature type="region of interest" description="Disordered" evidence="3">
    <location>
        <begin position="467"/>
        <end position="524"/>
    </location>
</feature>
<dbReference type="Pfam" id="PF00635">
    <property type="entry name" value="Motile_Sperm"/>
    <property type="match status" value="1"/>
</dbReference>
<dbReference type="InParanoid" id="E3M751"/>
<evidence type="ECO:0000313" key="6">
    <source>
        <dbReference type="Proteomes" id="UP000008281"/>
    </source>
</evidence>
<dbReference type="Gene3D" id="1.10.1410.10">
    <property type="match status" value="1"/>
</dbReference>
<dbReference type="OrthoDB" id="5809891at2759"/>
<dbReference type="PANTHER" id="PTHR21515:SF10">
    <property type="entry name" value="MAJOR SPERM PROTEIN"/>
    <property type="match status" value="1"/>
</dbReference>
<dbReference type="GO" id="GO:0046872">
    <property type="term" value="F:metal ion binding"/>
    <property type="evidence" value="ECO:0007669"/>
    <property type="project" value="UniProtKB-KW"/>
</dbReference>
<dbReference type="SUPFAM" id="SSF81631">
    <property type="entry name" value="PAP/OAS1 substrate-binding domain"/>
    <property type="match status" value="1"/>
</dbReference>
<dbReference type="PANTHER" id="PTHR21515">
    <property type="entry name" value="MAJOR SPERM PROTEIN"/>
    <property type="match status" value="1"/>
</dbReference>
<keyword evidence="2" id="KW-0460">Magnesium</keyword>
<proteinExistence type="predicted"/>
<dbReference type="OMA" id="NPKCLLE"/>
<dbReference type="Proteomes" id="UP000008281">
    <property type="component" value="Unassembled WGS sequence"/>
</dbReference>
<sequence length="629" mass="71616">MNSVSNFLIDQASSLRCVVLRWTKIGTDQDYSKTGITNVMTAFGYESEDLMESSSEQEGVIFLKLKNKEETTNICSDPRLKEMRIEVHSLVDLNGMHLRDANDLVKIASIDRNVTDNVLMDVLTELICLEDPEREKIAEEEVEIIKKGISDVIENGVCTMFGSYSSLVRRNGYSDIDMAVSSESENTLSVRPLQMIIDNPKCLLENPMTYAEFYSYPQEEIIKAIFQCLVDKEEFSEKFEMRTLLVRTPIVVLKSTKIPEMKMSYDISVNNLISVEKSRILNDFIAKDKSRKMRKVAMFIIHWAKTNKLLGGVYHDEKLKKKFKFNSYIINHLIIHFTQKAANECLVKPFEKPENRIVDYSFDELFHGYSAFLYHFFEYYLNFDYETLGIYGFNVIEKSKLAEMQGVNTSPLMMIDPLDITHNASFHVIEDGIKLFKNLIKISLEKKFHVKGDTEVATLGPVSMASTASKVTENADEKKISHQDTVRTAKDKTIVKSEDKTSEKENPKSQKTERKGEKKPLISVEPSGDSLAFKLESESQIRLTFKNISDEKIMFKMKVSDHSYNMNPVFGTLEIGESSDVIVTHTPSQCKEAKLVIVNSKYAGDVDLAKSFRNRKPTGGPITINLVAT</sequence>
<dbReference type="PROSITE" id="PS50202">
    <property type="entry name" value="MSP"/>
    <property type="match status" value="1"/>
</dbReference>
<dbReference type="InterPro" id="IPR008962">
    <property type="entry name" value="PapD-like_sf"/>
</dbReference>
<organism evidence="6">
    <name type="scientific">Caenorhabditis remanei</name>
    <name type="common">Caenorhabditis vulgaris</name>
    <dbReference type="NCBI Taxonomy" id="31234"/>
    <lineage>
        <taxon>Eukaryota</taxon>
        <taxon>Metazoa</taxon>
        <taxon>Ecdysozoa</taxon>
        <taxon>Nematoda</taxon>
        <taxon>Chromadorea</taxon>
        <taxon>Rhabditida</taxon>
        <taxon>Rhabditina</taxon>
        <taxon>Rhabditomorpha</taxon>
        <taxon>Rhabditoidea</taxon>
        <taxon>Rhabditidae</taxon>
        <taxon>Peloderinae</taxon>
        <taxon>Caenorhabditis</taxon>
    </lineage>
</organism>
<dbReference type="EMBL" id="DS268427">
    <property type="protein sequence ID" value="EFO93828.1"/>
    <property type="molecule type" value="Genomic_DNA"/>
</dbReference>
<evidence type="ECO:0000256" key="2">
    <source>
        <dbReference type="ARBA" id="ARBA00022842"/>
    </source>
</evidence>
<dbReference type="AlphaFoldDB" id="E3M751"/>
<feature type="domain" description="MSP" evidence="4">
    <location>
        <begin position="521"/>
        <end position="629"/>
    </location>
</feature>
<dbReference type="Gene3D" id="2.60.40.10">
    <property type="entry name" value="Immunoglobulins"/>
    <property type="match status" value="1"/>
</dbReference>
<dbReference type="InterPro" id="IPR002058">
    <property type="entry name" value="PAP_assoc"/>
</dbReference>
<reference evidence="5" key="1">
    <citation type="submission" date="2007-07" db="EMBL/GenBank/DDBJ databases">
        <title>PCAP assembly of the Caenorhabditis remanei genome.</title>
        <authorList>
            <consortium name="The Caenorhabditis remanei Sequencing Consortium"/>
            <person name="Wilson R.K."/>
        </authorList>
    </citation>
    <scope>NUCLEOTIDE SEQUENCE [LARGE SCALE GENOMIC DNA]</scope>
    <source>
        <strain evidence="5">PB4641</strain>
    </source>
</reference>
<keyword evidence="1" id="KW-0479">Metal-binding</keyword>
<dbReference type="SUPFAM" id="SSF81301">
    <property type="entry name" value="Nucleotidyltransferase"/>
    <property type="match status" value="1"/>
</dbReference>
<evidence type="ECO:0000259" key="4">
    <source>
        <dbReference type="PROSITE" id="PS50202"/>
    </source>
</evidence>
<dbReference type="InterPro" id="IPR013783">
    <property type="entry name" value="Ig-like_fold"/>
</dbReference>
<dbReference type="InterPro" id="IPR054708">
    <property type="entry name" value="MTPAP-like_central"/>
</dbReference>
<dbReference type="STRING" id="31234.E3M751"/>
<evidence type="ECO:0000313" key="5">
    <source>
        <dbReference type="EMBL" id="EFO93828.1"/>
    </source>
</evidence>
<dbReference type="eggNOG" id="KOG2277">
    <property type="taxonomic scope" value="Eukaryota"/>
</dbReference>
<dbReference type="SUPFAM" id="SSF49354">
    <property type="entry name" value="PapD-like"/>
    <property type="match status" value="1"/>
</dbReference>
<dbReference type="InterPro" id="IPR000535">
    <property type="entry name" value="MSP_dom"/>
</dbReference>
<feature type="compositionally biased region" description="Basic and acidic residues" evidence="3">
    <location>
        <begin position="473"/>
        <end position="520"/>
    </location>
</feature>
<keyword evidence="6" id="KW-1185">Reference proteome</keyword>
<dbReference type="InterPro" id="IPR043519">
    <property type="entry name" value="NT_sf"/>
</dbReference>
<name>E3M751_CAERE</name>
<dbReference type="HOGENOM" id="CLU_434937_0_0_1"/>
<evidence type="ECO:0000256" key="1">
    <source>
        <dbReference type="ARBA" id="ARBA00022723"/>
    </source>
</evidence>
<dbReference type="GO" id="GO:1990817">
    <property type="term" value="F:poly(A) RNA polymerase activity"/>
    <property type="evidence" value="ECO:0007669"/>
    <property type="project" value="UniProtKB-ARBA"/>
</dbReference>
<dbReference type="Pfam" id="PF22600">
    <property type="entry name" value="MTPAP-like_central"/>
    <property type="match status" value="1"/>
</dbReference>
<evidence type="ECO:0000256" key="3">
    <source>
        <dbReference type="SAM" id="MobiDB-lite"/>
    </source>
</evidence>
<gene>
    <name evidence="5" type="ORF">CRE_12655</name>
</gene>
<accession>E3M751</accession>
<protein>
    <recommendedName>
        <fullName evidence="4">MSP domain-containing protein</fullName>
    </recommendedName>
</protein>